<feature type="active site" description="For nuclease activity" evidence="15">
    <location>
        <position position="1041"/>
    </location>
</feature>
<feature type="domain" description="UvrD-like helicase ATP-binding" evidence="17">
    <location>
        <begin position="3"/>
        <end position="439"/>
    </location>
</feature>
<dbReference type="GO" id="GO:0000287">
    <property type="term" value="F:magnesium ion binding"/>
    <property type="evidence" value="ECO:0007669"/>
    <property type="project" value="UniProtKB-UniRule"/>
</dbReference>
<dbReference type="CDD" id="cd22352">
    <property type="entry name" value="RecB_C-like"/>
    <property type="match status" value="1"/>
</dbReference>
<evidence type="ECO:0000256" key="15">
    <source>
        <dbReference type="HAMAP-Rule" id="MF_01485"/>
    </source>
</evidence>
<evidence type="ECO:0000256" key="4">
    <source>
        <dbReference type="ARBA" id="ARBA00022763"/>
    </source>
</evidence>
<feature type="binding site" evidence="15">
    <location>
        <position position="1028"/>
    </location>
    <ligand>
        <name>Mg(2+)</name>
        <dbReference type="ChEBI" id="CHEBI:18420"/>
    </ligand>
</feature>
<keyword evidence="7 15" id="KW-0269">Exonuclease</keyword>
<dbReference type="InterPro" id="IPR011604">
    <property type="entry name" value="PDDEXK-like_dom_sf"/>
</dbReference>
<dbReference type="HAMAP" id="MF_01485">
    <property type="entry name" value="RecB"/>
    <property type="match status" value="1"/>
</dbReference>
<evidence type="ECO:0000256" key="8">
    <source>
        <dbReference type="ARBA" id="ARBA00022840"/>
    </source>
</evidence>
<accession>A0A365Y4T4</accession>
<keyword evidence="6 15" id="KW-0347">Helicase</keyword>
<evidence type="ECO:0000256" key="7">
    <source>
        <dbReference type="ARBA" id="ARBA00022839"/>
    </source>
</evidence>
<dbReference type="GO" id="GO:0003677">
    <property type="term" value="F:DNA binding"/>
    <property type="evidence" value="ECO:0007669"/>
    <property type="project" value="UniProtKB-UniRule"/>
</dbReference>
<dbReference type="GO" id="GO:0008854">
    <property type="term" value="F:exodeoxyribonuclease V activity"/>
    <property type="evidence" value="ECO:0007669"/>
    <property type="project" value="UniProtKB-EC"/>
</dbReference>
<comment type="catalytic activity">
    <reaction evidence="14 15">
        <text>ATP + H2O = ADP + phosphate + H(+)</text>
        <dbReference type="Rhea" id="RHEA:13065"/>
        <dbReference type="ChEBI" id="CHEBI:15377"/>
        <dbReference type="ChEBI" id="CHEBI:15378"/>
        <dbReference type="ChEBI" id="CHEBI:30616"/>
        <dbReference type="ChEBI" id="CHEBI:43474"/>
        <dbReference type="ChEBI" id="CHEBI:456216"/>
        <dbReference type="EC" id="5.6.2.4"/>
    </reaction>
</comment>
<sequence length="1139" mass="131022">MTDNRYQHFVATDVPLDGSNLIEASAGTGKTYSIAILVLRLILEQKLSVKDILMVTFTKAAVAELEDRIRLFIRKAYTVSFGNPVDDDTIVNLVLNAVDQWGAVEVNHRLRDAVLLLDETSVLTIHSFCQQTLNEFAFETDQLFGAEMVPDTTPIIEGELNKFWRRHVTTLQPILLQSLWGEDMRSNILQVLQEHLSGKKYLGFNAKEDYRINVTQQNRWLEELFSLRQQQTVAEGALHQHIINNRDDLAFTCNTNTYARKGILPFIDKPAEFAAIIKKKKNSDYIQELFSDILEQLEAIDAFDETVSQHKQSLHQQLNCLAIQEVITGVRSHKERSNMLSYDDLISHLNLALVQKDNPGLIASLQNKYKAVFVDEFQDTDRQQYEIFNHAFGENTILFYIGDPKQSIYAWRKADIFTYFDARNSVQRLYDMNHNYRSSENLIAAMNRFFKPTENFDTFEFDGEKDSIRYIDVMAPEESSKGFLYRAEEKEVPITIYNCKNKDEIASAVAAQVAQLLLDPAYRIVKDKAQTITPSDIGILVRTGKEGKDIKQKLAHLGIPAVTIDDTKVLNTAEALEVLYLLEAMETPERSTINRALLSPFTGFSVQDILNLDDEIALTRFGNYRNLWQENGAYTALMTFIADFGVRNILLSDHSKNGERAITNLYQLTELVHQVQNRKNLSMRDLISWLKRGIDGMLVEGDEYTQRVESDEEAVNIVTIHKSKGLDYRIVLVPYLDFRNSDAAFISFRDPETGDYINAEAARISPEQKAAQQRQQVQEDRRLIYVAITRAVYKCYLFKNNSKLAAESSFAKFTSALLLNPPDPSLIEVVDALPAEPEQRYRKSKLAIVRNIAPAPVSFYLREENWRKMSYTMLAAKPEQKPRMRSAQQESEYDNFIFHTLRKGAKTGNLLHFIFENINFSDDSQWDYWINEAIARFVPGQGEVYLPMLQQLLQHVMHANIQIGKNRFQLASVGKYKRMAELEFDFPVPVFRANMLNALSDDELTVTVKRFSEDRNHELEGIMNGKIDLFFEHNHRYYILDWKSNYLGGIVEDYAPSALAAAMNENNYHLQYLIYTVAVKKYLESRLPDFNYQKHFGGIIYCFVRGIRNNGNQGIFTARPDLEKITFLEDMLTAKSHRY</sequence>
<dbReference type="InterPro" id="IPR011335">
    <property type="entry name" value="Restrct_endonuc-II-like"/>
</dbReference>
<feature type="domain" description="UvrD-like helicase C-terminal" evidence="18">
    <location>
        <begin position="463"/>
        <end position="725"/>
    </location>
</feature>
<evidence type="ECO:0000259" key="18">
    <source>
        <dbReference type="PROSITE" id="PS51217"/>
    </source>
</evidence>
<evidence type="ECO:0000256" key="11">
    <source>
        <dbReference type="ARBA" id="ARBA00023204"/>
    </source>
</evidence>
<keyword evidence="5 15" id="KW-0378">Hydrolase</keyword>
<name>A0A365Y4T4_9BACT</name>
<dbReference type="SUPFAM" id="SSF52980">
    <property type="entry name" value="Restriction endonuclease-like"/>
    <property type="match status" value="1"/>
</dbReference>
<comment type="subunit">
    <text evidence="15">Heterotrimer of RecB, RecC and RecD. All subunits contribute to DNA-binding. Interacts with RecA.</text>
</comment>
<gene>
    <name evidence="15 19" type="primary">recB</name>
    <name evidence="19" type="ORF">DF182_12340</name>
</gene>
<keyword evidence="12 15" id="KW-0413">Isomerase</keyword>
<feature type="binding site" evidence="15">
    <location>
        <position position="1041"/>
    </location>
    <ligand>
        <name>Mg(2+)</name>
        <dbReference type="ChEBI" id="CHEBI:18420"/>
    </ligand>
</feature>
<dbReference type="InterPro" id="IPR014017">
    <property type="entry name" value="DNA_helicase_UvrD-like_C"/>
</dbReference>
<keyword evidence="3 15" id="KW-0547">Nucleotide-binding</keyword>
<evidence type="ECO:0000256" key="9">
    <source>
        <dbReference type="ARBA" id="ARBA00022842"/>
    </source>
</evidence>
<keyword evidence="20" id="KW-1185">Reference proteome</keyword>
<dbReference type="Pfam" id="PF13361">
    <property type="entry name" value="UvrD_C"/>
    <property type="match status" value="2"/>
</dbReference>
<comment type="cofactor">
    <cofactor evidence="15">
        <name>Mg(2+)</name>
        <dbReference type="ChEBI" id="CHEBI:18420"/>
    </cofactor>
    <text evidence="15">Binds 1 Mg(2+) ion per subunit.</text>
</comment>
<dbReference type="NCBIfam" id="TIGR00609">
    <property type="entry name" value="recB"/>
    <property type="match status" value="1"/>
</dbReference>
<dbReference type="PROSITE" id="PS51198">
    <property type="entry name" value="UVRD_HELICASE_ATP_BIND"/>
    <property type="match status" value="1"/>
</dbReference>
<comment type="caution">
    <text evidence="19">The sequence shown here is derived from an EMBL/GenBank/DDBJ whole genome shotgun (WGS) entry which is preliminary data.</text>
</comment>
<dbReference type="InterPro" id="IPR000212">
    <property type="entry name" value="DNA_helicase_UvrD/REP"/>
</dbReference>
<evidence type="ECO:0000313" key="19">
    <source>
        <dbReference type="EMBL" id="RBL93311.1"/>
    </source>
</evidence>
<dbReference type="EC" id="3.1.11.5" evidence="15"/>
<dbReference type="Gene3D" id="1.10.3170.10">
    <property type="entry name" value="Recbcd, chain B, domain 2"/>
    <property type="match status" value="1"/>
</dbReference>
<dbReference type="PANTHER" id="PTHR11070:SF23">
    <property type="entry name" value="RECBCD ENZYME SUBUNIT RECB"/>
    <property type="match status" value="1"/>
</dbReference>
<evidence type="ECO:0000256" key="5">
    <source>
        <dbReference type="ARBA" id="ARBA00022801"/>
    </source>
</evidence>
<comment type="similarity">
    <text evidence="15">Belongs to the helicase family. UvrD subfamily.</text>
</comment>
<evidence type="ECO:0000256" key="14">
    <source>
        <dbReference type="ARBA" id="ARBA00048988"/>
    </source>
</evidence>
<dbReference type="SUPFAM" id="SSF52540">
    <property type="entry name" value="P-loop containing nucleoside triphosphate hydrolases"/>
    <property type="match status" value="1"/>
</dbReference>
<evidence type="ECO:0000256" key="13">
    <source>
        <dbReference type="ARBA" id="ARBA00034617"/>
    </source>
</evidence>
<dbReference type="InterPro" id="IPR027417">
    <property type="entry name" value="P-loop_NTPase"/>
</dbReference>
<keyword evidence="11 15" id="KW-0234">DNA repair</keyword>
<dbReference type="PROSITE" id="PS51217">
    <property type="entry name" value="UVRD_HELICASE_CTER"/>
    <property type="match status" value="1"/>
</dbReference>
<dbReference type="AlphaFoldDB" id="A0A365Y4T4"/>
<feature type="region of interest" description="DNA-binding and helicase activity, interacts with RecC" evidence="15">
    <location>
        <begin position="1"/>
        <end position="843"/>
    </location>
</feature>
<keyword evidence="4 15" id="KW-0227">DNA damage</keyword>
<dbReference type="EMBL" id="QFFJ01000001">
    <property type="protein sequence ID" value="RBL93311.1"/>
    <property type="molecule type" value="Genomic_DNA"/>
</dbReference>
<evidence type="ECO:0000256" key="12">
    <source>
        <dbReference type="ARBA" id="ARBA00023235"/>
    </source>
</evidence>
<dbReference type="GO" id="GO:0005829">
    <property type="term" value="C:cytosol"/>
    <property type="evidence" value="ECO:0007669"/>
    <property type="project" value="TreeGrafter"/>
</dbReference>
<evidence type="ECO:0000256" key="3">
    <source>
        <dbReference type="ARBA" id="ARBA00022741"/>
    </source>
</evidence>
<dbReference type="GO" id="GO:0009338">
    <property type="term" value="C:exodeoxyribonuclease V complex"/>
    <property type="evidence" value="ECO:0007669"/>
    <property type="project" value="TreeGrafter"/>
</dbReference>
<reference evidence="19 20" key="1">
    <citation type="submission" date="2018-05" db="EMBL/GenBank/DDBJ databases">
        <title>Chitinophaga sp. K3CV102501T nov., isolated from isolated from a monsoon evergreen broad-leaved forest soil.</title>
        <authorList>
            <person name="Lv Y."/>
        </authorList>
    </citation>
    <scope>NUCLEOTIDE SEQUENCE [LARGE SCALE GENOMIC DNA]</scope>
    <source>
        <strain evidence="19 20">GDMCC 1.1325</strain>
    </source>
</reference>
<evidence type="ECO:0000256" key="16">
    <source>
        <dbReference type="PROSITE-ProRule" id="PRU00560"/>
    </source>
</evidence>
<dbReference type="PANTHER" id="PTHR11070">
    <property type="entry name" value="UVRD / RECB / PCRA DNA HELICASE FAMILY MEMBER"/>
    <property type="match status" value="1"/>
</dbReference>
<dbReference type="Proteomes" id="UP000253410">
    <property type="component" value="Unassembled WGS sequence"/>
</dbReference>
<comment type="catalytic activity">
    <reaction evidence="13 15">
        <text>Couples ATP hydrolysis with the unwinding of duplex DNA by translocating in the 3'-5' direction.</text>
        <dbReference type="EC" id="5.6.2.4"/>
    </reaction>
</comment>
<keyword evidence="9 15" id="KW-0460">Magnesium</keyword>
<dbReference type="GO" id="GO:0043138">
    <property type="term" value="F:3'-5' DNA helicase activity"/>
    <property type="evidence" value="ECO:0007669"/>
    <property type="project" value="UniProtKB-UniRule"/>
</dbReference>
<organism evidence="19 20">
    <name type="scientific">Chitinophaga flava</name>
    <dbReference type="NCBI Taxonomy" id="2259036"/>
    <lineage>
        <taxon>Bacteria</taxon>
        <taxon>Pseudomonadati</taxon>
        <taxon>Bacteroidota</taxon>
        <taxon>Chitinophagia</taxon>
        <taxon>Chitinophagales</taxon>
        <taxon>Chitinophagaceae</taxon>
        <taxon>Chitinophaga</taxon>
    </lineage>
</organism>
<dbReference type="Gene3D" id="3.90.320.10">
    <property type="match status" value="1"/>
</dbReference>
<evidence type="ECO:0000259" key="17">
    <source>
        <dbReference type="PROSITE" id="PS51198"/>
    </source>
</evidence>
<dbReference type="GO" id="GO:0005524">
    <property type="term" value="F:ATP binding"/>
    <property type="evidence" value="ECO:0007669"/>
    <property type="project" value="UniProtKB-UniRule"/>
</dbReference>
<evidence type="ECO:0000256" key="1">
    <source>
        <dbReference type="ARBA" id="ARBA00022722"/>
    </source>
</evidence>
<feature type="binding site" evidence="15">
    <location>
        <position position="912"/>
    </location>
    <ligand>
        <name>Mg(2+)</name>
        <dbReference type="ChEBI" id="CHEBI:18420"/>
    </ligand>
</feature>
<dbReference type="Pfam" id="PF00580">
    <property type="entry name" value="UvrD-helicase"/>
    <property type="match status" value="1"/>
</dbReference>
<dbReference type="EC" id="5.6.2.4" evidence="15"/>
<comment type="function">
    <text evidence="15">A helicase/nuclease that prepares dsDNA breaks (DSB) for recombinational DNA repair. Binds to DSBs and unwinds DNA via a highly rapid and processive ATP-dependent bidirectional helicase activity. Unwinds dsDNA until it encounters a Chi (crossover hotspot instigator) sequence from the 3' direction. Cuts ssDNA a few nucleotides 3' to the Chi site. The properties and activities of the enzyme are changed at Chi. The Chi-altered holoenzyme produces a long 3'-ssDNA overhang and facilitates RecA-binding to the ssDNA for homologous DNA recombination and repair. Holoenzyme degrades any linearized DNA that is unable to undergo homologous recombination. In the holoenzyme this subunit contributes ATPase, 3'-5' helicase, exonuclease activity and loads RecA onto ssDNA.</text>
</comment>
<dbReference type="RefSeq" id="WP_113615908.1">
    <property type="nucleotide sequence ID" value="NZ_QFFJ01000001.1"/>
</dbReference>
<keyword evidence="8 15" id="KW-0067">ATP-binding</keyword>
<dbReference type="OrthoDB" id="9810135at2"/>
<dbReference type="GO" id="GO:0000724">
    <property type="term" value="P:double-strand break repair via homologous recombination"/>
    <property type="evidence" value="ECO:0007669"/>
    <property type="project" value="UniProtKB-UniRule"/>
</dbReference>
<keyword evidence="10 15" id="KW-0238">DNA-binding</keyword>
<comment type="miscellaneous">
    <text evidence="15">In the RecBCD complex, RecB has a slow 3'-5' helicase, an exonuclease activity and loads RecA onto ssDNA, RecD has a fast 5'-3' helicase activity, while RecC stimulates the ATPase and processivity of the RecB helicase and contributes to recognition of the Chi site.</text>
</comment>
<evidence type="ECO:0000256" key="6">
    <source>
        <dbReference type="ARBA" id="ARBA00022806"/>
    </source>
</evidence>
<evidence type="ECO:0000256" key="2">
    <source>
        <dbReference type="ARBA" id="ARBA00022723"/>
    </source>
</evidence>
<evidence type="ECO:0000313" key="20">
    <source>
        <dbReference type="Proteomes" id="UP000253410"/>
    </source>
</evidence>
<dbReference type="GO" id="GO:0016887">
    <property type="term" value="F:ATP hydrolysis activity"/>
    <property type="evidence" value="ECO:0007669"/>
    <property type="project" value="RHEA"/>
</dbReference>
<proteinExistence type="inferred from homology"/>
<comment type="catalytic activity">
    <reaction evidence="15">
        <text>Exonucleolytic cleavage (in the presence of ATP) in either 5'- to 3'- or 3'- to 5'-direction to yield 5'-phosphooligonucleotides.</text>
        <dbReference type="EC" id="3.1.11.5"/>
    </reaction>
</comment>
<keyword evidence="1 15" id="KW-0540">Nuclease</keyword>
<dbReference type="Gene3D" id="3.40.50.300">
    <property type="entry name" value="P-loop containing nucleotide triphosphate hydrolases"/>
    <property type="match status" value="2"/>
</dbReference>
<protein>
    <recommendedName>
        <fullName evidence="15">RecBCD enzyme subunit RecB</fullName>
        <ecNumber evidence="15">3.1.11.5</ecNumber>
        <ecNumber evidence="15">5.6.2.4</ecNumber>
    </recommendedName>
    <alternativeName>
        <fullName evidence="15">DNA 3'-5' helicase subunit RecB</fullName>
    </alternativeName>
    <alternativeName>
        <fullName evidence="15">Exonuclease V subunit RecB</fullName>
        <shortName evidence="15">ExoV subunit RecB</shortName>
    </alternativeName>
    <alternativeName>
        <fullName evidence="15">Helicase/nuclease RecBCD subunit RecB</fullName>
    </alternativeName>
</protein>
<dbReference type="Gene3D" id="1.10.486.10">
    <property type="entry name" value="PCRA, domain 4"/>
    <property type="match status" value="1"/>
</dbReference>
<feature type="region of interest" description="Nuclease activity, interacts with RecD and RecA" evidence="15">
    <location>
        <begin position="865"/>
        <end position="1139"/>
    </location>
</feature>
<dbReference type="InterPro" id="IPR014016">
    <property type="entry name" value="UvrD-like_ATP-bd"/>
</dbReference>
<evidence type="ECO:0000256" key="10">
    <source>
        <dbReference type="ARBA" id="ARBA00023125"/>
    </source>
</evidence>
<dbReference type="InterPro" id="IPR004586">
    <property type="entry name" value="RecB"/>
</dbReference>
<keyword evidence="2 15" id="KW-0479">Metal-binding</keyword>
<comment type="domain">
    <text evidence="15">The C-terminal domain has nuclease activity and interacts with RecD. It interacts with RecA, facilitating its loading onto ssDNA.</text>
</comment>
<feature type="binding site" evidence="16">
    <location>
        <begin position="24"/>
        <end position="31"/>
    </location>
    <ligand>
        <name>ATP</name>
        <dbReference type="ChEBI" id="CHEBI:30616"/>
    </ligand>
</feature>
<comment type="domain">
    <text evidence="15">The N-terminal DNA-binding domain is a ssDNA-dependent ATPase and has ATP-dependent 3'-5' helicase function. This domain interacts with RecC.</text>
</comment>